<name>A0AAV4W1N2_CAEEX</name>
<comment type="caution">
    <text evidence="2">The sequence shown here is derived from an EMBL/GenBank/DDBJ whole genome shotgun (WGS) entry which is preliminary data.</text>
</comment>
<reference evidence="2 3" key="1">
    <citation type="submission" date="2021-06" db="EMBL/GenBank/DDBJ databases">
        <title>Caerostris extrusa draft genome.</title>
        <authorList>
            <person name="Kono N."/>
            <person name="Arakawa K."/>
        </authorList>
    </citation>
    <scope>NUCLEOTIDE SEQUENCE [LARGE SCALE GENOMIC DNA]</scope>
</reference>
<keyword evidence="3" id="KW-1185">Reference proteome</keyword>
<feature type="region of interest" description="Disordered" evidence="1">
    <location>
        <begin position="1"/>
        <end position="22"/>
    </location>
</feature>
<gene>
    <name evidence="2" type="ORF">CEXT_194841</name>
</gene>
<dbReference type="AlphaFoldDB" id="A0AAV4W1N2"/>
<dbReference type="Proteomes" id="UP001054945">
    <property type="component" value="Unassembled WGS sequence"/>
</dbReference>
<protein>
    <submittedName>
        <fullName evidence="2">Uncharacterized protein</fullName>
    </submittedName>
</protein>
<feature type="compositionally biased region" description="Polar residues" evidence="1">
    <location>
        <begin position="10"/>
        <end position="22"/>
    </location>
</feature>
<proteinExistence type="predicted"/>
<evidence type="ECO:0000313" key="2">
    <source>
        <dbReference type="EMBL" id="GIY75824.1"/>
    </source>
</evidence>
<evidence type="ECO:0000256" key="1">
    <source>
        <dbReference type="SAM" id="MobiDB-lite"/>
    </source>
</evidence>
<feature type="region of interest" description="Disordered" evidence="1">
    <location>
        <begin position="56"/>
        <end position="101"/>
    </location>
</feature>
<evidence type="ECO:0000313" key="3">
    <source>
        <dbReference type="Proteomes" id="UP001054945"/>
    </source>
</evidence>
<organism evidence="2 3">
    <name type="scientific">Caerostris extrusa</name>
    <name type="common">Bark spider</name>
    <name type="synonym">Caerostris bankana</name>
    <dbReference type="NCBI Taxonomy" id="172846"/>
    <lineage>
        <taxon>Eukaryota</taxon>
        <taxon>Metazoa</taxon>
        <taxon>Ecdysozoa</taxon>
        <taxon>Arthropoda</taxon>
        <taxon>Chelicerata</taxon>
        <taxon>Arachnida</taxon>
        <taxon>Araneae</taxon>
        <taxon>Araneomorphae</taxon>
        <taxon>Entelegynae</taxon>
        <taxon>Araneoidea</taxon>
        <taxon>Araneidae</taxon>
        <taxon>Caerostris</taxon>
    </lineage>
</organism>
<sequence>MRGKKKRLSPATTSISTKNALFTTSPPQTNVVEHQLLPGQKAVVIDESATSYSISLQGRRSRGDEIPPGRSGPRQIRQEIPSGHFEGRERKKVWSCPEIGH</sequence>
<accession>A0AAV4W1N2</accession>
<dbReference type="EMBL" id="BPLR01015394">
    <property type="protein sequence ID" value="GIY75824.1"/>
    <property type="molecule type" value="Genomic_DNA"/>
</dbReference>